<comment type="subcellular location">
    <subcellularLocation>
        <location evidence="1">Membrane</location>
        <topology evidence="1">Multi-pass membrane protein</topology>
    </subcellularLocation>
</comment>
<dbReference type="EMBL" id="JAGPYM010000003">
    <property type="protein sequence ID" value="KAH6896638.1"/>
    <property type="molecule type" value="Genomic_DNA"/>
</dbReference>
<dbReference type="PANTHER" id="PTHR48022:SF10">
    <property type="entry name" value="MAJOR FACILITATOR SUPERFAMILY (MFS) PROFILE DOMAIN-CONTAINING PROTEIN"/>
    <property type="match status" value="1"/>
</dbReference>
<gene>
    <name evidence="10" type="ORF">B0T10DRAFT_535557</name>
</gene>
<keyword evidence="11" id="KW-1185">Reference proteome</keyword>
<dbReference type="OrthoDB" id="6612291at2759"/>
<evidence type="ECO:0000256" key="8">
    <source>
        <dbReference type="SAM" id="Phobius"/>
    </source>
</evidence>
<dbReference type="InterPro" id="IPR050360">
    <property type="entry name" value="MFS_Sugar_Transporters"/>
</dbReference>
<feature type="transmembrane region" description="Helical" evidence="8">
    <location>
        <begin position="462"/>
        <end position="481"/>
    </location>
</feature>
<organism evidence="10 11">
    <name type="scientific">Thelonectria olida</name>
    <dbReference type="NCBI Taxonomy" id="1576542"/>
    <lineage>
        <taxon>Eukaryota</taxon>
        <taxon>Fungi</taxon>
        <taxon>Dikarya</taxon>
        <taxon>Ascomycota</taxon>
        <taxon>Pezizomycotina</taxon>
        <taxon>Sordariomycetes</taxon>
        <taxon>Hypocreomycetidae</taxon>
        <taxon>Hypocreales</taxon>
        <taxon>Nectriaceae</taxon>
        <taxon>Thelonectria</taxon>
    </lineage>
</organism>
<comment type="similarity">
    <text evidence="2 7">Belongs to the major facilitator superfamily. Sugar transporter (TC 2.A.1.1) family.</text>
</comment>
<keyword evidence="3 7" id="KW-0813">Transport</keyword>
<dbReference type="Proteomes" id="UP000777438">
    <property type="component" value="Unassembled WGS sequence"/>
</dbReference>
<evidence type="ECO:0000259" key="9">
    <source>
        <dbReference type="PROSITE" id="PS50850"/>
    </source>
</evidence>
<evidence type="ECO:0000256" key="6">
    <source>
        <dbReference type="ARBA" id="ARBA00023136"/>
    </source>
</evidence>
<comment type="caution">
    <text evidence="10">The sequence shown here is derived from an EMBL/GenBank/DDBJ whole genome shotgun (WGS) entry which is preliminary data.</text>
</comment>
<dbReference type="GO" id="GO:0005351">
    <property type="term" value="F:carbohydrate:proton symporter activity"/>
    <property type="evidence" value="ECO:0007669"/>
    <property type="project" value="TreeGrafter"/>
</dbReference>
<evidence type="ECO:0000256" key="5">
    <source>
        <dbReference type="ARBA" id="ARBA00022989"/>
    </source>
</evidence>
<dbReference type="Pfam" id="PF00083">
    <property type="entry name" value="Sugar_tr"/>
    <property type="match status" value="1"/>
</dbReference>
<dbReference type="InterPro" id="IPR020846">
    <property type="entry name" value="MFS_dom"/>
</dbReference>
<feature type="transmembrane region" description="Helical" evidence="8">
    <location>
        <begin position="90"/>
        <end position="109"/>
    </location>
</feature>
<dbReference type="InterPro" id="IPR005828">
    <property type="entry name" value="MFS_sugar_transport-like"/>
</dbReference>
<keyword evidence="5 8" id="KW-1133">Transmembrane helix</keyword>
<protein>
    <submittedName>
        <fullName evidence="10">General substrate transporter</fullName>
    </submittedName>
</protein>
<evidence type="ECO:0000256" key="7">
    <source>
        <dbReference type="RuleBase" id="RU003346"/>
    </source>
</evidence>
<feature type="transmembrane region" description="Helical" evidence="8">
    <location>
        <begin position="393"/>
        <end position="415"/>
    </location>
</feature>
<feature type="transmembrane region" description="Helical" evidence="8">
    <location>
        <begin position="327"/>
        <end position="349"/>
    </location>
</feature>
<evidence type="ECO:0000256" key="2">
    <source>
        <dbReference type="ARBA" id="ARBA00010992"/>
    </source>
</evidence>
<sequence>MLGKTTQSSNDQPNLCISYLFLYIMANSSRRGRLSCFNGRLLYSCALIAFSQVNFGMDQGAFSNTQAMAAFKQMFGVYNEATGAYVLDTVYLSLLNSINYIGFAFGLLAGNLLSRRYGRRIALFIMCFWAIIAAIILVTSHHRAQMIVGRTVAYVYIGMELALVPVMQSELVPAEVRGLVVGTYQSGLMLGSLLMSVICRGTSEIQGHASWRIPLGLFFVIPSILSVGVWWVPESPRWLFTKGRTDEALESLRLLRQGPYTDEEIEAEFLEIKGSLDHRPEKGSPKEMFQGTNLKRTLISIGVNVFLQLTGQNFISKYGTIFIQSLQTVNAFTMSCVNSAVGIVVVFITQALVDRTGRVPLLFTGGLIQTGALMAMGGLGTVASPSTSQRNGIVAMTTIFNVGFSLGWAPLSHVVAAEIPTTRLRDVTYALGSIINIIIQFVVTFTVPYLLDAPYAGLGSKVGFIFGSTSILACIFALFCVPEASGKTLEEIDRLFSENVSIRQFGKVRLDSLETNDSGEPLKD</sequence>
<dbReference type="SUPFAM" id="SSF103473">
    <property type="entry name" value="MFS general substrate transporter"/>
    <property type="match status" value="1"/>
</dbReference>
<dbReference type="PANTHER" id="PTHR48022">
    <property type="entry name" value="PLASTIDIC GLUCOSE TRANSPORTER 4"/>
    <property type="match status" value="1"/>
</dbReference>
<dbReference type="InterPro" id="IPR003663">
    <property type="entry name" value="Sugar/inositol_transpt"/>
</dbReference>
<keyword evidence="6 8" id="KW-0472">Membrane</keyword>
<name>A0A9P8WFM5_9HYPO</name>
<keyword evidence="4 8" id="KW-0812">Transmembrane</keyword>
<accession>A0A9P8WFM5</accession>
<evidence type="ECO:0000313" key="10">
    <source>
        <dbReference type="EMBL" id="KAH6896638.1"/>
    </source>
</evidence>
<dbReference type="GO" id="GO:0016020">
    <property type="term" value="C:membrane"/>
    <property type="evidence" value="ECO:0007669"/>
    <property type="project" value="UniProtKB-SubCell"/>
</dbReference>
<evidence type="ECO:0000256" key="1">
    <source>
        <dbReference type="ARBA" id="ARBA00004141"/>
    </source>
</evidence>
<feature type="domain" description="Major facilitator superfamily (MFS) profile" evidence="9">
    <location>
        <begin position="44"/>
        <end position="485"/>
    </location>
</feature>
<feature type="transmembrane region" description="Helical" evidence="8">
    <location>
        <begin position="210"/>
        <end position="232"/>
    </location>
</feature>
<dbReference type="Gene3D" id="1.20.1250.20">
    <property type="entry name" value="MFS general substrate transporter like domains"/>
    <property type="match status" value="1"/>
</dbReference>
<evidence type="ECO:0000313" key="11">
    <source>
        <dbReference type="Proteomes" id="UP000777438"/>
    </source>
</evidence>
<feature type="transmembrane region" description="Helical" evidence="8">
    <location>
        <begin position="179"/>
        <end position="198"/>
    </location>
</feature>
<feature type="transmembrane region" description="Helical" evidence="8">
    <location>
        <begin position="121"/>
        <end position="141"/>
    </location>
</feature>
<dbReference type="NCBIfam" id="TIGR00879">
    <property type="entry name" value="SP"/>
    <property type="match status" value="1"/>
</dbReference>
<feature type="transmembrane region" description="Helical" evidence="8">
    <location>
        <begin position="427"/>
        <end position="450"/>
    </location>
</feature>
<evidence type="ECO:0000256" key="4">
    <source>
        <dbReference type="ARBA" id="ARBA00022692"/>
    </source>
</evidence>
<reference evidence="10 11" key="1">
    <citation type="journal article" date="2021" name="Nat. Commun.">
        <title>Genetic determinants of endophytism in the Arabidopsis root mycobiome.</title>
        <authorList>
            <person name="Mesny F."/>
            <person name="Miyauchi S."/>
            <person name="Thiergart T."/>
            <person name="Pickel B."/>
            <person name="Atanasova L."/>
            <person name="Karlsson M."/>
            <person name="Huettel B."/>
            <person name="Barry K.W."/>
            <person name="Haridas S."/>
            <person name="Chen C."/>
            <person name="Bauer D."/>
            <person name="Andreopoulos W."/>
            <person name="Pangilinan J."/>
            <person name="LaButti K."/>
            <person name="Riley R."/>
            <person name="Lipzen A."/>
            <person name="Clum A."/>
            <person name="Drula E."/>
            <person name="Henrissat B."/>
            <person name="Kohler A."/>
            <person name="Grigoriev I.V."/>
            <person name="Martin F.M."/>
            <person name="Hacquard S."/>
        </authorList>
    </citation>
    <scope>NUCLEOTIDE SEQUENCE [LARGE SCALE GENOMIC DNA]</scope>
    <source>
        <strain evidence="10 11">MPI-CAGE-CH-0241</strain>
    </source>
</reference>
<dbReference type="InterPro" id="IPR036259">
    <property type="entry name" value="MFS_trans_sf"/>
</dbReference>
<dbReference type="PROSITE" id="PS50850">
    <property type="entry name" value="MFS"/>
    <property type="match status" value="1"/>
</dbReference>
<dbReference type="FunFam" id="1.20.1250.20:FF:000078">
    <property type="entry name" value="MFS maltose transporter, putative"/>
    <property type="match status" value="1"/>
</dbReference>
<proteinExistence type="inferred from homology"/>
<feature type="transmembrane region" description="Helical" evidence="8">
    <location>
        <begin position="41"/>
        <end position="57"/>
    </location>
</feature>
<dbReference type="AlphaFoldDB" id="A0A9P8WFM5"/>
<feature type="transmembrane region" description="Helical" evidence="8">
    <location>
        <begin position="361"/>
        <end position="381"/>
    </location>
</feature>
<evidence type="ECO:0000256" key="3">
    <source>
        <dbReference type="ARBA" id="ARBA00022448"/>
    </source>
</evidence>